<dbReference type="EMBL" id="BMAO01017528">
    <property type="protein sequence ID" value="GFR16263.1"/>
    <property type="molecule type" value="Genomic_DNA"/>
</dbReference>
<reference evidence="1" key="1">
    <citation type="submission" date="2020-07" db="EMBL/GenBank/DDBJ databases">
        <title>Multicomponent nature underlies the extraordinary mechanical properties of spider dragline silk.</title>
        <authorList>
            <person name="Kono N."/>
            <person name="Nakamura H."/>
            <person name="Mori M."/>
            <person name="Yoshida Y."/>
            <person name="Ohtoshi R."/>
            <person name="Malay A.D."/>
            <person name="Moran D.A.P."/>
            <person name="Tomita M."/>
            <person name="Numata K."/>
            <person name="Arakawa K."/>
        </authorList>
    </citation>
    <scope>NUCLEOTIDE SEQUENCE</scope>
</reference>
<evidence type="ECO:0000313" key="2">
    <source>
        <dbReference type="Proteomes" id="UP000887116"/>
    </source>
</evidence>
<organism evidence="1 2">
    <name type="scientific">Trichonephila clavata</name>
    <name type="common">Joro spider</name>
    <name type="synonym">Nephila clavata</name>
    <dbReference type="NCBI Taxonomy" id="2740835"/>
    <lineage>
        <taxon>Eukaryota</taxon>
        <taxon>Metazoa</taxon>
        <taxon>Ecdysozoa</taxon>
        <taxon>Arthropoda</taxon>
        <taxon>Chelicerata</taxon>
        <taxon>Arachnida</taxon>
        <taxon>Araneae</taxon>
        <taxon>Araneomorphae</taxon>
        <taxon>Entelegynae</taxon>
        <taxon>Araneoidea</taxon>
        <taxon>Nephilidae</taxon>
        <taxon>Trichonephila</taxon>
    </lineage>
</organism>
<dbReference type="OrthoDB" id="6433154at2759"/>
<proteinExistence type="predicted"/>
<keyword evidence="2" id="KW-1185">Reference proteome</keyword>
<evidence type="ECO:0000313" key="1">
    <source>
        <dbReference type="EMBL" id="GFR16263.1"/>
    </source>
</evidence>
<comment type="caution">
    <text evidence="1">The sequence shown here is derived from an EMBL/GenBank/DDBJ whole genome shotgun (WGS) entry which is preliminary data.</text>
</comment>
<dbReference type="Proteomes" id="UP000887116">
    <property type="component" value="Unassembled WGS sequence"/>
</dbReference>
<name>A0A8X6H532_TRICU</name>
<protein>
    <submittedName>
        <fullName evidence="1">DUF1758 domain-containing protein</fullName>
    </submittedName>
</protein>
<dbReference type="AlphaFoldDB" id="A0A8X6H532"/>
<gene>
    <name evidence="1" type="primary">AVEN_100965_1</name>
    <name evidence="1" type="ORF">TNCT_620621</name>
</gene>
<accession>A0A8X6H532</accession>
<sequence>MSFDNEGKEFVGHAKGHSSGVLSTAIVYCQNNRGELFPIRTLLDNGSMCNLISQNAALFLGFQSERVNTSICGINGTSQIIKSKVSAMVSNKSRQFQKLMEFLVVPKITGLTPTNKLVISGIKIPEYIKLSNENFCSPGRIDLLL</sequence>